<dbReference type="PATRIC" id="fig|1007676.4.peg.1397"/>
<keyword evidence="2" id="KW-1185">Reference proteome</keyword>
<sequence>MHNSYMIQLIEPANLKVIAHFHYLVRCKIDGKQFYLDQMIKGENGFYDCLEKPKKVELFGELGSHLYIRGKTMKLGKILFEGYPIDTSDVEDIRSTDSVQIYKEIN</sequence>
<reference evidence="2" key="1">
    <citation type="submission" date="2015-07" db="EMBL/GenBank/DDBJ databases">
        <title>Lactobacillus ginsenosidimutans/EMML 3141/ whole genome sequencing.</title>
        <authorList>
            <person name="Kim M.K."/>
            <person name="Im W.-T."/>
            <person name="Srinivasan S."/>
            <person name="Lee J.-J."/>
        </authorList>
    </citation>
    <scope>NUCLEOTIDE SEQUENCE [LARGE SCALE GENOMIC DNA]</scope>
    <source>
        <strain evidence="2">EMML 3041</strain>
    </source>
</reference>
<gene>
    <name evidence="1" type="ORF">ABM34_06970</name>
</gene>
<accession>A0A0H4QFW0</accession>
<evidence type="ECO:0000313" key="2">
    <source>
        <dbReference type="Proteomes" id="UP000036106"/>
    </source>
</evidence>
<proteinExistence type="predicted"/>
<evidence type="ECO:0000313" key="1">
    <source>
        <dbReference type="EMBL" id="AKP67304.1"/>
    </source>
</evidence>
<dbReference type="Proteomes" id="UP000036106">
    <property type="component" value="Chromosome"/>
</dbReference>
<dbReference type="AlphaFoldDB" id="A0A0H4QFW0"/>
<name>A0A0H4QFW0_9LACO</name>
<protein>
    <submittedName>
        <fullName evidence="1">Uncharacterized protein</fullName>
    </submittedName>
</protein>
<dbReference type="KEGG" id="lgn:ABM34_06970"/>
<dbReference type="EMBL" id="CP012034">
    <property type="protein sequence ID" value="AKP67304.1"/>
    <property type="molecule type" value="Genomic_DNA"/>
</dbReference>
<organism evidence="1 2">
    <name type="scientific">Companilactobacillus ginsenosidimutans</name>
    <dbReference type="NCBI Taxonomy" id="1007676"/>
    <lineage>
        <taxon>Bacteria</taxon>
        <taxon>Bacillati</taxon>
        <taxon>Bacillota</taxon>
        <taxon>Bacilli</taxon>
        <taxon>Lactobacillales</taxon>
        <taxon>Lactobacillaceae</taxon>
        <taxon>Companilactobacillus</taxon>
    </lineage>
</organism>
<dbReference type="RefSeq" id="WP_048704530.1">
    <property type="nucleotide sequence ID" value="NZ_CP012034.1"/>
</dbReference>